<feature type="compositionally biased region" description="Polar residues" evidence="3">
    <location>
        <begin position="148"/>
        <end position="169"/>
    </location>
</feature>
<comment type="caution">
    <text evidence="4">The sequence shown here is derived from an EMBL/GenBank/DDBJ whole genome shotgun (WGS) entry which is preliminary data.</text>
</comment>
<sequence length="243" mass="25572">MANQQAAVTITGFVAGDPMMGGTENFPVLSFRMGSTRSRFNQNTRQWEEYGTAWIAVKAFRVLAQNTQRSVRRGDRVIVVGVLNTEQWSTPTGELRSRTVIEATNIGHDLTFGTTALTKVSRNGAGNGGNAANAGTAAGGNGAGTGTQPAQGEQSQFQRTGNPQQQYDTANGPGPDPYQAAGNAAGPQQAQPVDLGVTDESVESQSASQPQQAGQQAPQADSMADAQSYNGEFDEEVEDDVPF</sequence>
<evidence type="ECO:0000313" key="4">
    <source>
        <dbReference type="EMBL" id="PWG64706.1"/>
    </source>
</evidence>
<feature type="compositionally biased region" description="Acidic residues" evidence="3">
    <location>
        <begin position="232"/>
        <end position="243"/>
    </location>
</feature>
<reference evidence="4 5" key="1">
    <citation type="journal article" date="2018" name="Int. J. Syst. Evol. Microbiol.">
        <title>Bifidobacterium callitrichidarum sp. nov. from the faeces of the emperor tamarin (Saguinus imperator).</title>
        <authorList>
            <person name="Modesto M."/>
            <person name="Michelini S."/>
            <person name="Sansosti M.C."/>
            <person name="De Filippo C."/>
            <person name="Cavalieri D."/>
            <person name="Qvirist L."/>
            <person name="Andlid T."/>
            <person name="Spiezio C."/>
            <person name="Sandri C."/>
            <person name="Pascarelli S."/>
            <person name="Sgorbati B."/>
            <person name="Mattarelli P."/>
        </authorList>
    </citation>
    <scope>NUCLEOTIDE SEQUENCE [LARGE SCALE GENOMIC DNA]</scope>
    <source>
        <strain evidence="4 5">TRI 5</strain>
    </source>
</reference>
<dbReference type="CDD" id="cd04496">
    <property type="entry name" value="SSB_OBF"/>
    <property type="match status" value="1"/>
</dbReference>
<keyword evidence="1 2" id="KW-0238">DNA-binding</keyword>
<dbReference type="Pfam" id="PF00436">
    <property type="entry name" value="SSB"/>
    <property type="match status" value="1"/>
</dbReference>
<name>A0A2U2N686_9BIFI</name>
<gene>
    <name evidence="4" type="ORF">DF196_08470</name>
</gene>
<feature type="region of interest" description="Disordered" evidence="3">
    <location>
        <begin position="131"/>
        <end position="243"/>
    </location>
</feature>
<dbReference type="SUPFAM" id="SSF50249">
    <property type="entry name" value="Nucleic acid-binding proteins"/>
    <property type="match status" value="1"/>
</dbReference>
<evidence type="ECO:0000256" key="1">
    <source>
        <dbReference type="ARBA" id="ARBA00023125"/>
    </source>
</evidence>
<accession>A0A2U2N686</accession>
<dbReference type="OrthoDB" id="4427276at2"/>
<dbReference type="RefSeq" id="WP_109057414.1">
    <property type="nucleotide sequence ID" value="NZ_QFFM01000016.1"/>
</dbReference>
<dbReference type="InterPro" id="IPR012340">
    <property type="entry name" value="NA-bd_OB-fold"/>
</dbReference>
<evidence type="ECO:0000256" key="2">
    <source>
        <dbReference type="PROSITE-ProRule" id="PRU00252"/>
    </source>
</evidence>
<organism evidence="4 5">
    <name type="scientific">Bifidobacterium callitrichidarum</name>
    <dbReference type="NCBI Taxonomy" id="2052941"/>
    <lineage>
        <taxon>Bacteria</taxon>
        <taxon>Bacillati</taxon>
        <taxon>Actinomycetota</taxon>
        <taxon>Actinomycetes</taxon>
        <taxon>Bifidobacteriales</taxon>
        <taxon>Bifidobacteriaceae</taxon>
        <taxon>Bifidobacterium</taxon>
    </lineage>
</organism>
<evidence type="ECO:0000313" key="5">
    <source>
        <dbReference type="Proteomes" id="UP000245876"/>
    </source>
</evidence>
<dbReference type="EMBL" id="QFFM01000016">
    <property type="protein sequence ID" value="PWG64706.1"/>
    <property type="molecule type" value="Genomic_DNA"/>
</dbReference>
<keyword evidence="5" id="KW-1185">Reference proteome</keyword>
<dbReference type="Gene3D" id="2.40.50.140">
    <property type="entry name" value="Nucleic acid-binding proteins"/>
    <property type="match status" value="1"/>
</dbReference>
<dbReference type="InterPro" id="IPR000424">
    <property type="entry name" value="Primosome_PriB/ssb"/>
</dbReference>
<proteinExistence type="predicted"/>
<dbReference type="AlphaFoldDB" id="A0A2U2N686"/>
<dbReference type="GO" id="GO:0003697">
    <property type="term" value="F:single-stranded DNA binding"/>
    <property type="evidence" value="ECO:0007669"/>
    <property type="project" value="InterPro"/>
</dbReference>
<protein>
    <submittedName>
        <fullName evidence="4">Single-stranded DNA-binding protein</fullName>
    </submittedName>
</protein>
<evidence type="ECO:0000256" key="3">
    <source>
        <dbReference type="SAM" id="MobiDB-lite"/>
    </source>
</evidence>
<dbReference type="PROSITE" id="PS50935">
    <property type="entry name" value="SSB"/>
    <property type="match status" value="1"/>
</dbReference>
<dbReference type="Proteomes" id="UP000245876">
    <property type="component" value="Unassembled WGS sequence"/>
</dbReference>
<feature type="compositionally biased region" description="Low complexity" evidence="3">
    <location>
        <begin position="204"/>
        <end position="222"/>
    </location>
</feature>
<feature type="compositionally biased region" description="Low complexity" evidence="3">
    <location>
        <begin position="179"/>
        <end position="192"/>
    </location>
</feature>